<evidence type="ECO:0000313" key="1">
    <source>
        <dbReference type="EMBL" id="MUN42601.1"/>
    </source>
</evidence>
<reference evidence="1 2" key="1">
    <citation type="submission" date="2019-11" db="EMBL/GenBank/DDBJ databases">
        <authorList>
            <person name="Cao P."/>
        </authorList>
    </citation>
    <scope>NUCLEOTIDE SEQUENCE [LARGE SCALE GENOMIC DNA]</scope>
    <source>
        <strain evidence="1 2">NEAU-AAG5</strain>
    </source>
</reference>
<dbReference type="Gene3D" id="2.120.10.70">
    <property type="entry name" value="Fucose-specific lectin"/>
    <property type="match status" value="1"/>
</dbReference>
<dbReference type="Proteomes" id="UP000432015">
    <property type="component" value="Unassembled WGS sequence"/>
</dbReference>
<sequence length="455" mass="49294">MATQLTDFDRELAELERALESGQATQVVSGESKVTFDPRWWGFHLLLNRHAVKKLLDNSEEFVKDAKKAAGKNKKAANLIELYILIRKVWVQAIDKGTGIRFTSPWLVPGALVPTVWYDGEGDPPPKPPDPGDTALRWTVWEPGQSGWSEDRVIPGHKSLLAPALATDRNGSFYCVHRGDKGDEKLYLTVYHAGKWTLDSQLPADCTTSYPPAVTWHPTLGVIVVFVKAGKQCWTARSGHGTGGNWSTPKEIPDLCRGIPAVAVAGNRLVCVSVNDYSDLCSPYWSEADLSKGHNLTWSKPQRIPSQVSCGSGVSMAVDASNLITLADASAGGHCITGFHLAPGKTTWGWACTGKNDATHSTDHTPAIGYVSTDNNTGHELLLVYRSDDSSKKDKLMWATTYAPGGLKHRQKFPAGTEMPGHDSATAPAVVYGSYTGEDGKTKAQAMCVHRGKSA</sequence>
<evidence type="ECO:0000313" key="2">
    <source>
        <dbReference type="Proteomes" id="UP000432015"/>
    </source>
</evidence>
<dbReference type="SUPFAM" id="SSF89372">
    <property type="entry name" value="Fucose-specific lectin"/>
    <property type="match status" value="1"/>
</dbReference>
<comment type="caution">
    <text evidence="1">The sequence shown here is derived from an EMBL/GenBank/DDBJ whole genome shotgun (WGS) entry which is preliminary data.</text>
</comment>
<proteinExistence type="predicted"/>
<evidence type="ECO:0008006" key="3">
    <source>
        <dbReference type="Google" id="ProtNLM"/>
    </source>
</evidence>
<keyword evidence="2" id="KW-1185">Reference proteome</keyword>
<name>A0A7K1LDT6_9ACTN</name>
<protein>
    <recommendedName>
        <fullName evidence="3">Sialidase domain-containing protein</fullName>
    </recommendedName>
</protein>
<dbReference type="AlphaFoldDB" id="A0A7K1LDT6"/>
<accession>A0A7K1LDT6</accession>
<dbReference type="EMBL" id="WOFH01000022">
    <property type="protein sequence ID" value="MUN42601.1"/>
    <property type="molecule type" value="Genomic_DNA"/>
</dbReference>
<organism evidence="1 2">
    <name type="scientific">Actinomadura litoris</name>
    <dbReference type="NCBI Taxonomy" id="2678616"/>
    <lineage>
        <taxon>Bacteria</taxon>
        <taxon>Bacillati</taxon>
        <taxon>Actinomycetota</taxon>
        <taxon>Actinomycetes</taxon>
        <taxon>Streptosporangiales</taxon>
        <taxon>Thermomonosporaceae</taxon>
        <taxon>Actinomadura</taxon>
    </lineage>
</organism>
<dbReference type="RefSeq" id="WP_156222435.1">
    <property type="nucleotide sequence ID" value="NZ_WOFH01000022.1"/>
</dbReference>
<gene>
    <name evidence="1" type="ORF">GNZ18_39320</name>
</gene>